<accession>A0A9N9D330</accession>
<dbReference type="OrthoDB" id="2402380at2759"/>
<keyword evidence="2" id="KW-1185">Reference proteome</keyword>
<protein>
    <submittedName>
        <fullName evidence="1">4405_t:CDS:1</fullName>
    </submittedName>
</protein>
<gene>
    <name evidence="1" type="ORF">AMORRO_LOCUS8670</name>
</gene>
<feature type="non-terminal residue" evidence="1">
    <location>
        <position position="126"/>
    </location>
</feature>
<sequence>YTTNFSKTRRTIITTSQMEPGKKYRDPDLRLNDQEWLRMDEATDRLSTLAGLSTLQSLMDTISKGIMDRIMPFLPNKKKNTSNDDMDEITKGMIELSINKAIAKVDTIQPYKLLALSKFYKNGYLS</sequence>
<comment type="caution">
    <text evidence="1">The sequence shown here is derived from an EMBL/GenBank/DDBJ whole genome shotgun (WGS) entry which is preliminary data.</text>
</comment>
<organism evidence="1 2">
    <name type="scientific">Acaulospora morrowiae</name>
    <dbReference type="NCBI Taxonomy" id="94023"/>
    <lineage>
        <taxon>Eukaryota</taxon>
        <taxon>Fungi</taxon>
        <taxon>Fungi incertae sedis</taxon>
        <taxon>Mucoromycota</taxon>
        <taxon>Glomeromycotina</taxon>
        <taxon>Glomeromycetes</taxon>
        <taxon>Diversisporales</taxon>
        <taxon>Acaulosporaceae</taxon>
        <taxon>Acaulospora</taxon>
    </lineage>
</organism>
<proteinExistence type="predicted"/>
<evidence type="ECO:0000313" key="1">
    <source>
        <dbReference type="EMBL" id="CAG8621182.1"/>
    </source>
</evidence>
<dbReference type="EMBL" id="CAJVPV010007610">
    <property type="protein sequence ID" value="CAG8621182.1"/>
    <property type="molecule type" value="Genomic_DNA"/>
</dbReference>
<dbReference type="Proteomes" id="UP000789342">
    <property type="component" value="Unassembled WGS sequence"/>
</dbReference>
<reference evidence="1" key="1">
    <citation type="submission" date="2021-06" db="EMBL/GenBank/DDBJ databases">
        <authorList>
            <person name="Kallberg Y."/>
            <person name="Tangrot J."/>
            <person name="Rosling A."/>
        </authorList>
    </citation>
    <scope>NUCLEOTIDE SEQUENCE</scope>
    <source>
        <strain evidence="1">CL551</strain>
    </source>
</reference>
<evidence type="ECO:0000313" key="2">
    <source>
        <dbReference type="Proteomes" id="UP000789342"/>
    </source>
</evidence>
<name>A0A9N9D330_9GLOM</name>
<dbReference type="AlphaFoldDB" id="A0A9N9D330"/>